<dbReference type="PANTHER" id="PTHR30489">
    <property type="entry name" value="LIPOPROTEIN-RELEASING SYSTEM TRANSMEMBRANE PROTEIN LOLE"/>
    <property type="match status" value="1"/>
</dbReference>
<keyword evidence="3" id="KW-1003">Cell membrane</keyword>
<evidence type="ECO:0000256" key="5">
    <source>
        <dbReference type="ARBA" id="ARBA00022989"/>
    </source>
</evidence>
<dbReference type="GO" id="GO:0098797">
    <property type="term" value="C:plasma membrane protein complex"/>
    <property type="evidence" value="ECO:0007669"/>
    <property type="project" value="TreeGrafter"/>
</dbReference>
<feature type="transmembrane region" description="Helical" evidence="7">
    <location>
        <begin position="326"/>
        <end position="351"/>
    </location>
</feature>
<evidence type="ECO:0000256" key="7">
    <source>
        <dbReference type="SAM" id="Phobius"/>
    </source>
</evidence>
<accession>A0AAQ3LAT5</accession>
<dbReference type="EMBL" id="CP136920">
    <property type="protein sequence ID" value="WOO42041.1"/>
    <property type="molecule type" value="Genomic_DNA"/>
</dbReference>
<dbReference type="InterPro" id="IPR051447">
    <property type="entry name" value="Lipoprotein-release_system"/>
</dbReference>
<dbReference type="AlphaFoldDB" id="A0AAQ3LAT5"/>
<comment type="similarity">
    <text evidence="2">Belongs to the ABC-4 integral membrane protein family. LolC/E subfamily.</text>
</comment>
<keyword evidence="5 7" id="KW-1133">Transmembrane helix</keyword>
<dbReference type="Proteomes" id="UP001304300">
    <property type="component" value="Chromosome"/>
</dbReference>
<dbReference type="InterPro" id="IPR003838">
    <property type="entry name" value="ABC3_permease_C"/>
</dbReference>
<protein>
    <submittedName>
        <fullName evidence="10">FtsX-like permease family protein</fullName>
    </submittedName>
</protein>
<evidence type="ECO:0000256" key="6">
    <source>
        <dbReference type="ARBA" id="ARBA00023136"/>
    </source>
</evidence>
<reference evidence="10 11" key="1">
    <citation type="submission" date="2023-10" db="EMBL/GenBank/DDBJ databases">
        <title>Rubellicoccus peritrichatus gen. nov., sp. nov., isolated from an algae of coral reef tank.</title>
        <authorList>
            <person name="Luo J."/>
        </authorList>
    </citation>
    <scope>NUCLEOTIDE SEQUENCE [LARGE SCALE GENOMIC DNA]</scope>
    <source>
        <strain evidence="10 11">CR14</strain>
    </source>
</reference>
<evidence type="ECO:0000313" key="10">
    <source>
        <dbReference type="EMBL" id="WOO42041.1"/>
    </source>
</evidence>
<feature type="transmembrane region" description="Helical" evidence="7">
    <location>
        <begin position="378"/>
        <end position="398"/>
    </location>
</feature>
<organism evidence="10 11">
    <name type="scientific">Rubellicoccus peritrichatus</name>
    <dbReference type="NCBI Taxonomy" id="3080537"/>
    <lineage>
        <taxon>Bacteria</taxon>
        <taxon>Pseudomonadati</taxon>
        <taxon>Verrucomicrobiota</taxon>
        <taxon>Opitutia</taxon>
        <taxon>Puniceicoccales</taxon>
        <taxon>Cerasicoccaceae</taxon>
        <taxon>Rubellicoccus</taxon>
    </lineage>
</organism>
<dbReference type="KEGG" id="puo:RZN69_03005"/>
<dbReference type="RefSeq" id="WP_317834525.1">
    <property type="nucleotide sequence ID" value="NZ_CP136920.1"/>
</dbReference>
<evidence type="ECO:0000259" key="9">
    <source>
        <dbReference type="Pfam" id="PF12704"/>
    </source>
</evidence>
<sequence length="417" mass="46234">MPPTLQIAWRFITSRKRSMLMTLCGIVFGVGFFIVTQAQTSGFEGFFIKTILGTNGAIRIEDRFQDTLESAASRGESGTYSSFRIRNDIGNRYVEGIDFPDQLREVLSDYDEIAGISEIVGGRATAVSGFREQSSRLHGIELEDHLAVSDLGQQIVFGDLQDFATDRNSVILGAKLAERLNVRVDDYLTMETGKGSGRYRIAAIFESGVSDIDRQYVYMDLTEARSLLQIPFGEARLQLALRNPDVAPELALQIENHLSHSAMSWQEREQVWLDVFKALRLSSAITVSTIILLAGLGMFNTLAMMVMEKNREIAILRSMGYEQRDIAGVFLWQGTIILLFGTALGCGLGALSTWGISKIPLRIRGIFATDHFIVNWDWTHYAAAIVVATVVVMIASYVPARRASRLEPGDIIRGSAT</sequence>
<dbReference type="GO" id="GO:0044874">
    <property type="term" value="P:lipoprotein localization to outer membrane"/>
    <property type="evidence" value="ECO:0007669"/>
    <property type="project" value="TreeGrafter"/>
</dbReference>
<evidence type="ECO:0000256" key="1">
    <source>
        <dbReference type="ARBA" id="ARBA00004651"/>
    </source>
</evidence>
<keyword evidence="4 7" id="KW-0812">Transmembrane</keyword>
<feature type="domain" description="ABC3 transporter permease C-terminal" evidence="8">
    <location>
        <begin position="288"/>
        <end position="408"/>
    </location>
</feature>
<feature type="transmembrane region" description="Helical" evidence="7">
    <location>
        <begin position="284"/>
        <end position="306"/>
    </location>
</feature>
<feature type="domain" description="MacB-like periplasmic core" evidence="9">
    <location>
        <begin position="20"/>
        <end position="254"/>
    </location>
</feature>
<name>A0AAQ3LAT5_9BACT</name>
<dbReference type="InterPro" id="IPR025857">
    <property type="entry name" value="MacB_PCD"/>
</dbReference>
<evidence type="ECO:0000256" key="2">
    <source>
        <dbReference type="ARBA" id="ARBA00005236"/>
    </source>
</evidence>
<dbReference type="Pfam" id="PF02687">
    <property type="entry name" value="FtsX"/>
    <property type="match status" value="1"/>
</dbReference>
<evidence type="ECO:0000256" key="4">
    <source>
        <dbReference type="ARBA" id="ARBA00022692"/>
    </source>
</evidence>
<comment type="subcellular location">
    <subcellularLocation>
        <location evidence="1">Cell membrane</location>
        <topology evidence="1">Multi-pass membrane protein</topology>
    </subcellularLocation>
</comment>
<keyword evidence="6 7" id="KW-0472">Membrane</keyword>
<gene>
    <name evidence="10" type="ORF">RZN69_03005</name>
</gene>
<evidence type="ECO:0000256" key="3">
    <source>
        <dbReference type="ARBA" id="ARBA00022475"/>
    </source>
</evidence>
<keyword evidence="11" id="KW-1185">Reference proteome</keyword>
<proteinExistence type="inferred from homology"/>
<dbReference type="Pfam" id="PF12704">
    <property type="entry name" value="MacB_PCD"/>
    <property type="match status" value="1"/>
</dbReference>
<dbReference type="PANTHER" id="PTHR30489:SF0">
    <property type="entry name" value="LIPOPROTEIN-RELEASING SYSTEM TRANSMEMBRANE PROTEIN LOLE"/>
    <property type="match status" value="1"/>
</dbReference>
<evidence type="ECO:0000313" key="11">
    <source>
        <dbReference type="Proteomes" id="UP001304300"/>
    </source>
</evidence>
<evidence type="ECO:0000259" key="8">
    <source>
        <dbReference type="Pfam" id="PF02687"/>
    </source>
</evidence>